<protein>
    <submittedName>
        <fullName evidence="1">Uncharacterized protein</fullName>
    </submittedName>
</protein>
<evidence type="ECO:0000313" key="1">
    <source>
        <dbReference type="EnsemblPlants" id="QL11p033609:mrna"/>
    </source>
</evidence>
<dbReference type="EnsemblPlants" id="QL11p033609:mrna">
    <property type="protein sequence ID" value="QL11p033609:mrna"/>
    <property type="gene ID" value="QL11p033609"/>
</dbReference>
<dbReference type="EMBL" id="LRBV02000011">
    <property type="status" value="NOT_ANNOTATED_CDS"/>
    <property type="molecule type" value="Genomic_DNA"/>
</dbReference>
<dbReference type="InParanoid" id="A0A7N2RDF2"/>
<dbReference type="Proteomes" id="UP000594261">
    <property type="component" value="Chromosome 11"/>
</dbReference>
<sequence>MDNLTKHWSNLSLNDKEGGKMSVKKVRSSNEYNIAAKFLTKQALNIDVIGLLVLSGVPEMTSRLEIATPVRDLAFDKVSMWVQVHNILGGCLDHIDRDCDLWIESDGTLDSSDQEYGAWICAPLIMMTKKSVVVVLGFYESRKKGGSKSKIPVF</sequence>
<organism evidence="1 2">
    <name type="scientific">Quercus lobata</name>
    <name type="common">Valley oak</name>
    <dbReference type="NCBI Taxonomy" id="97700"/>
    <lineage>
        <taxon>Eukaryota</taxon>
        <taxon>Viridiplantae</taxon>
        <taxon>Streptophyta</taxon>
        <taxon>Embryophyta</taxon>
        <taxon>Tracheophyta</taxon>
        <taxon>Spermatophyta</taxon>
        <taxon>Magnoliopsida</taxon>
        <taxon>eudicotyledons</taxon>
        <taxon>Gunneridae</taxon>
        <taxon>Pentapetalae</taxon>
        <taxon>rosids</taxon>
        <taxon>fabids</taxon>
        <taxon>Fagales</taxon>
        <taxon>Fagaceae</taxon>
        <taxon>Quercus</taxon>
    </lineage>
</organism>
<name>A0A7N2RDF2_QUELO</name>
<keyword evidence="2" id="KW-1185">Reference proteome</keyword>
<evidence type="ECO:0000313" key="2">
    <source>
        <dbReference type="Proteomes" id="UP000594261"/>
    </source>
</evidence>
<accession>A0A7N2RDF2</accession>
<reference evidence="1" key="2">
    <citation type="submission" date="2021-01" db="UniProtKB">
        <authorList>
            <consortium name="EnsemblPlants"/>
        </authorList>
    </citation>
    <scope>IDENTIFICATION</scope>
</reference>
<proteinExistence type="predicted"/>
<dbReference type="AlphaFoldDB" id="A0A7N2RDF2"/>
<dbReference type="Gramene" id="QL11p033609:mrna">
    <property type="protein sequence ID" value="QL11p033609:mrna"/>
    <property type="gene ID" value="QL11p033609"/>
</dbReference>
<reference evidence="1 2" key="1">
    <citation type="journal article" date="2016" name="G3 (Bethesda)">
        <title>First Draft Assembly and Annotation of the Genome of a California Endemic Oak Quercus lobata Nee (Fagaceae).</title>
        <authorList>
            <person name="Sork V.L."/>
            <person name="Fitz-Gibbon S.T."/>
            <person name="Puiu D."/>
            <person name="Crepeau M."/>
            <person name="Gugger P.F."/>
            <person name="Sherman R."/>
            <person name="Stevens K."/>
            <person name="Langley C.H."/>
            <person name="Pellegrini M."/>
            <person name="Salzberg S.L."/>
        </authorList>
    </citation>
    <scope>NUCLEOTIDE SEQUENCE [LARGE SCALE GENOMIC DNA]</scope>
    <source>
        <strain evidence="1 2">cv. SW786</strain>
    </source>
</reference>